<evidence type="ECO:0000313" key="1">
    <source>
        <dbReference type="EMBL" id="CAL1699496.1"/>
    </source>
</evidence>
<keyword evidence="2" id="KW-1185">Reference proteome</keyword>
<accession>A0ABP1CUZ2</accession>
<dbReference type="Proteomes" id="UP001497453">
    <property type="component" value="Chromosome 11"/>
</dbReference>
<reference evidence="2" key="1">
    <citation type="submission" date="2024-04" db="EMBL/GenBank/DDBJ databases">
        <authorList>
            <person name="Shaw F."/>
            <person name="Minotto A."/>
        </authorList>
    </citation>
    <scope>NUCLEOTIDE SEQUENCE [LARGE SCALE GENOMIC DNA]</scope>
</reference>
<proteinExistence type="predicted"/>
<dbReference type="EMBL" id="OZ037954">
    <property type="protein sequence ID" value="CAL1699496.1"/>
    <property type="molecule type" value="Genomic_DNA"/>
</dbReference>
<evidence type="ECO:0000313" key="2">
    <source>
        <dbReference type="Proteomes" id="UP001497453"/>
    </source>
</evidence>
<organism evidence="1 2">
    <name type="scientific">Somion occarium</name>
    <dbReference type="NCBI Taxonomy" id="3059160"/>
    <lineage>
        <taxon>Eukaryota</taxon>
        <taxon>Fungi</taxon>
        <taxon>Dikarya</taxon>
        <taxon>Basidiomycota</taxon>
        <taxon>Agaricomycotina</taxon>
        <taxon>Agaricomycetes</taxon>
        <taxon>Polyporales</taxon>
        <taxon>Cerrenaceae</taxon>
        <taxon>Somion</taxon>
    </lineage>
</organism>
<gene>
    <name evidence="1" type="ORF">GFSPODELE1_LOCUS2709</name>
</gene>
<protein>
    <submittedName>
        <fullName evidence="1">Uncharacterized protein</fullName>
    </submittedName>
</protein>
<name>A0ABP1CUZ2_9APHY</name>
<sequence>MVLCLWTRLKRFLSFSSKRTSSPGPSCTTDSAALERPKSYLDQGGVHANLEPAPICTSRVLRNVTLRSESPIHPVSKVLIYPASLIHTRPISQQSLHPCNHVLPVASRSTPPESSRSRFPEPRHFRQIHAVLVTAGYGLNITMEGIPNGWTACQHPEGALYFFHEANVVLVI</sequence>